<comment type="similarity">
    <text evidence="1 2">Belongs to the UPF0235 family.</text>
</comment>
<sequence>MKTLSVKVKPNAKTSELAEQEDGTWKASLKSPPVDGKANQELIKLISKSFRCPKSDVAIKSGAGSRLKRITIASE</sequence>
<feature type="region of interest" description="Disordered" evidence="3">
    <location>
        <begin position="1"/>
        <end position="33"/>
    </location>
</feature>
<dbReference type="NCBIfam" id="TIGR00251">
    <property type="entry name" value="DUF167 family protein"/>
    <property type="match status" value="1"/>
</dbReference>
<dbReference type="HAMAP" id="MF_00634">
    <property type="entry name" value="UPF0235"/>
    <property type="match status" value="1"/>
</dbReference>
<evidence type="ECO:0000313" key="5">
    <source>
        <dbReference type="Proteomes" id="UP000525652"/>
    </source>
</evidence>
<name>A0A7X1E328_9BACT</name>
<keyword evidence="5" id="KW-1185">Reference proteome</keyword>
<dbReference type="InterPro" id="IPR003746">
    <property type="entry name" value="DUF167"/>
</dbReference>
<dbReference type="PANTHER" id="PTHR13420:SF7">
    <property type="entry name" value="UPF0235 PROTEIN C15ORF40"/>
    <property type="match status" value="1"/>
</dbReference>
<evidence type="ECO:0000256" key="2">
    <source>
        <dbReference type="HAMAP-Rule" id="MF_00634"/>
    </source>
</evidence>
<evidence type="ECO:0000256" key="3">
    <source>
        <dbReference type="SAM" id="MobiDB-lite"/>
    </source>
</evidence>
<gene>
    <name evidence="4" type="ORF">H5P30_01825</name>
</gene>
<comment type="caution">
    <text evidence="4">The sequence shown here is derived from an EMBL/GenBank/DDBJ whole genome shotgun (WGS) entry which is preliminary data.</text>
</comment>
<proteinExistence type="inferred from homology"/>
<organism evidence="4 5">
    <name type="scientific">Puniceicoccus vermicola</name>
    <dbReference type="NCBI Taxonomy" id="388746"/>
    <lineage>
        <taxon>Bacteria</taxon>
        <taxon>Pseudomonadati</taxon>
        <taxon>Verrucomicrobiota</taxon>
        <taxon>Opitutia</taxon>
        <taxon>Puniceicoccales</taxon>
        <taxon>Puniceicoccaceae</taxon>
        <taxon>Puniceicoccus</taxon>
    </lineage>
</organism>
<dbReference type="SUPFAM" id="SSF69786">
    <property type="entry name" value="YggU-like"/>
    <property type="match status" value="1"/>
</dbReference>
<dbReference type="Gene3D" id="3.30.1200.10">
    <property type="entry name" value="YggU-like"/>
    <property type="match status" value="1"/>
</dbReference>
<accession>A0A7X1E328</accession>
<dbReference type="SMART" id="SM01152">
    <property type="entry name" value="DUF167"/>
    <property type="match status" value="1"/>
</dbReference>
<dbReference type="RefSeq" id="WP_185691256.1">
    <property type="nucleotide sequence ID" value="NZ_JACHVA010000022.1"/>
</dbReference>
<dbReference type="EMBL" id="JACHVA010000022">
    <property type="protein sequence ID" value="MBC2600513.1"/>
    <property type="molecule type" value="Genomic_DNA"/>
</dbReference>
<evidence type="ECO:0000313" key="4">
    <source>
        <dbReference type="EMBL" id="MBC2600513.1"/>
    </source>
</evidence>
<dbReference type="Proteomes" id="UP000525652">
    <property type="component" value="Unassembled WGS sequence"/>
</dbReference>
<dbReference type="PANTHER" id="PTHR13420">
    <property type="entry name" value="UPF0235 PROTEIN C15ORF40"/>
    <property type="match status" value="1"/>
</dbReference>
<reference evidence="4 5" key="1">
    <citation type="submission" date="2020-07" db="EMBL/GenBank/DDBJ databases">
        <authorList>
            <person name="Feng X."/>
        </authorList>
    </citation>
    <scope>NUCLEOTIDE SEQUENCE [LARGE SCALE GENOMIC DNA]</scope>
    <source>
        <strain evidence="4 5">JCM14086</strain>
    </source>
</reference>
<dbReference type="Pfam" id="PF02594">
    <property type="entry name" value="DUF167"/>
    <property type="match status" value="1"/>
</dbReference>
<dbReference type="AlphaFoldDB" id="A0A7X1E328"/>
<protein>
    <recommendedName>
        <fullName evidence="2">UPF0235 protein H5P30_01825</fullName>
    </recommendedName>
</protein>
<dbReference type="GO" id="GO:0005737">
    <property type="term" value="C:cytoplasm"/>
    <property type="evidence" value="ECO:0007669"/>
    <property type="project" value="TreeGrafter"/>
</dbReference>
<evidence type="ECO:0000256" key="1">
    <source>
        <dbReference type="ARBA" id="ARBA00010364"/>
    </source>
</evidence>
<dbReference type="InterPro" id="IPR036591">
    <property type="entry name" value="YggU-like_sf"/>
</dbReference>